<evidence type="ECO:0000313" key="3">
    <source>
        <dbReference type="EMBL" id="GAA0175878.1"/>
    </source>
</evidence>
<reference evidence="3 4" key="1">
    <citation type="submission" date="2024-01" db="EMBL/GenBank/DDBJ databases">
        <title>The complete chloroplast genome sequence of Lithospermum erythrorhizon: insights into the phylogenetic relationship among Boraginaceae species and the maternal lineages of purple gromwells.</title>
        <authorList>
            <person name="Okada T."/>
            <person name="Watanabe K."/>
        </authorList>
    </citation>
    <scope>NUCLEOTIDE SEQUENCE [LARGE SCALE GENOMIC DNA]</scope>
</reference>
<dbReference type="EMBL" id="BAABME010009823">
    <property type="protein sequence ID" value="GAA0175878.1"/>
    <property type="molecule type" value="Genomic_DNA"/>
</dbReference>
<dbReference type="PANTHER" id="PTHR31307">
    <property type="entry name" value="TRIHELIX TRANSCRIPTION FACTOR ASIL2"/>
    <property type="match status" value="1"/>
</dbReference>
<dbReference type="FunFam" id="1.10.10.60:FF:000152">
    <property type="entry name" value="Trihelix transcription factor ASIL2"/>
    <property type="match status" value="1"/>
</dbReference>
<sequence>MTSPSSTSPPPPPPTTTHLLALPPPSSSLTQSPPTTTTISPPKKPQPLPWTNQETINLIQSYQQKWYSLKRGQLKASQWEEVAISVASRCGFSEPTKTSTQCRHKMEKLRKRYRAERVKPYPNSWQYFQLMDNMERGPFPLSAVAQPLKMVPEGRIRVSSLGELDHDNGDDSDDNEFGNGVDGVRKIKSKSINNILRGGMGAVYGRNDCNENGSNGGGGGIYIGNGRRIPVFGGNERGMMNKAIRESSMMNSGKRKLGYEDSDDGEDDDEDQDVDVDGDRDDEKGASDGGKELAAEIRGFAERFMRVEKMKIEMMREMERYRMEMERRRMEMIVDSQRKIVDSIGRAFRAHKKLNTGQEL</sequence>
<evidence type="ECO:0000256" key="1">
    <source>
        <dbReference type="SAM" id="MobiDB-lite"/>
    </source>
</evidence>
<gene>
    <name evidence="3" type="ORF">LIER_28974</name>
</gene>
<dbReference type="PROSITE" id="PS50090">
    <property type="entry name" value="MYB_LIKE"/>
    <property type="match status" value="1"/>
</dbReference>
<feature type="domain" description="Myb-like" evidence="2">
    <location>
        <begin position="49"/>
        <end position="110"/>
    </location>
</feature>
<keyword evidence="3" id="KW-0238">DNA-binding</keyword>
<name>A0AAV3RLS6_LITER</name>
<feature type="region of interest" description="Disordered" evidence="1">
    <location>
        <begin position="1"/>
        <end position="50"/>
    </location>
</feature>
<keyword evidence="4" id="KW-1185">Reference proteome</keyword>
<feature type="compositionally biased region" description="Acidic residues" evidence="1">
    <location>
        <begin position="260"/>
        <end position="280"/>
    </location>
</feature>
<accession>A0AAV3RLS6</accession>
<feature type="region of interest" description="Disordered" evidence="1">
    <location>
        <begin position="244"/>
        <end position="292"/>
    </location>
</feature>
<dbReference type="PANTHER" id="PTHR31307:SF3">
    <property type="entry name" value="HOMEODOMAIN-LIKE SUPERFAMILY PROTEIN"/>
    <property type="match status" value="1"/>
</dbReference>
<feature type="compositionally biased region" description="Basic and acidic residues" evidence="1">
    <location>
        <begin position="281"/>
        <end position="292"/>
    </location>
</feature>
<comment type="caution">
    <text evidence="3">The sequence shown here is derived from an EMBL/GenBank/DDBJ whole genome shotgun (WGS) entry which is preliminary data.</text>
</comment>
<organism evidence="3 4">
    <name type="scientific">Lithospermum erythrorhizon</name>
    <name type="common">Purple gromwell</name>
    <name type="synonym">Lithospermum officinale var. erythrorhizon</name>
    <dbReference type="NCBI Taxonomy" id="34254"/>
    <lineage>
        <taxon>Eukaryota</taxon>
        <taxon>Viridiplantae</taxon>
        <taxon>Streptophyta</taxon>
        <taxon>Embryophyta</taxon>
        <taxon>Tracheophyta</taxon>
        <taxon>Spermatophyta</taxon>
        <taxon>Magnoliopsida</taxon>
        <taxon>eudicotyledons</taxon>
        <taxon>Gunneridae</taxon>
        <taxon>Pentapetalae</taxon>
        <taxon>asterids</taxon>
        <taxon>lamiids</taxon>
        <taxon>Boraginales</taxon>
        <taxon>Boraginaceae</taxon>
        <taxon>Boraginoideae</taxon>
        <taxon>Lithospermeae</taxon>
        <taxon>Lithospermum</taxon>
    </lineage>
</organism>
<dbReference type="Proteomes" id="UP001454036">
    <property type="component" value="Unassembled WGS sequence"/>
</dbReference>
<proteinExistence type="predicted"/>
<dbReference type="Pfam" id="PF13837">
    <property type="entry name" value="Myb_DNA-bind_4"/>
    <property type="match status" value="1"/>
</dbReference>
<feature type="region of interest" description="Disordered" evidence="1">
    <location>
        <begin position="161"/>
        <end position="182"/>
    </location>
</feature>
<evidence type="ECO:0000313" key="4">
    <source>
        <dbReference type="Proteomes" id="UP001454036"/>
    </source>
</evidence>
<dbReference type="InterPro" id="IPR001005">
    <property type="entry name" value="SANT/Myb"/>
</dbReference>
<feature type="compositionally biased region" description="Low complexity" evidence="1">
    <location>
        <begin position="16"/>
        <end position="41"/>
    </location>
</feature>
<dbReference type="InterPro" id="IPR044822">
    <property type="entry name" value="Myb_DNA-bind_4"/>
</dbReference>
<protein>
    <submittedName>
        <fullName evidence="3">DNA-binding transcription factor</fullName>
    </submittedName>
</protein>
<dbReference type="Gene3D" id="1.10.10.60">
    <property type="entry name" value="Homeodomain-like"/>
    <property type="match status" value="1"/>
</dbReference>
<dbReference type="GO" id="GO:0003677">
    <property type="term" value="F:DNA binding"/>
    <property type="evidence" value="ECO:0007669"/>
    <property type="project" value="UniProtKB-KW"/>
</dbReference>
<evidence type="ECO:0000259" key="2">
    <source>
        <dbReference type="PROSITE" id="PS50090"/>
    </source>
</evidence>
<dbReference type="InterPro" id="IPR044823">
    <property type="entry name" value="ASIL1/2-like"/>
</dbReference>
<dbReference type="AlphaFoldDB" id="A0AAV3RLS6"/>